<gene>
    <name evidence="2" type="ORF">ENN26_02080</name>
</gene>
<dbReference type="SUPFAM" id="SSF89447">
    <property type="entry name" value="AbrB/MazE/MraZ-like"/>
    <property type="match status" value="1"/>
</dbReference>
<organism evidence="2">
    <name type="scientific">Thermofilum adornatum</name>
    <dbReference type="NCBI Taxonomy" id="1365176"/>
    <lineage>
        <taxon>Archaea</taxon>
        <taxon>Thermoproteota</taxon>
        <taxon>Thermoprotei</taxon>
        <taxon>Thermofilales</taxon>
        <taxon>Thermofilaceae</taxon>
        <taxon>Thermofilum</taxon>
    </lineage>
</organism>
<keyword evidence="2" id="KW-0238">DNA-binding</keyword>
<dbReference type="EMBL" id="DSAY01000039">
    <property type="protein sequence ID" value="HDP14554.1"/>
    <property type="molecule type" value="Genomic_DNA"/>
</dbReference>
<dbReference type="Gene3D" id="2.10.260.10">
    <property type="match status" value="1"/>
</dbReference>
<comment type="caution">
    <text evidence="2">The sequence shown here is derived from an EMBL/GenBank/DDBJ whole genome shotgun (WGS) entry which is preliminary data.</text>
</comment>
<dbReference type="PANTHER" id="PTHR34860">
    <property type="entry name" value="REPRESSOR-LIKE PROTEIN SSO7C3"/>
    <property type="match status" value="1"/>
</dbReference>
<name>A0A7C1CEV9_9CREN</name>
<dbReference type="GO" id="GO:0003677">
    <property type="term" value="F:DNA binding"/>
    <property type="evidence" value="ECO:0007669"/>
    <property type="project" value="UniProtKB-KW"/>
</dbReference>
<dbReference type="PANTHER" id="PTHR34860:SF7">
    <property type="entry name" value="TRANSCRIPTION REGULATOR, SPOVT_ABRB FAMILY"/>
    <property type="match status" value="1"/>
</dbReference>
<dbReference type="Pfam" id="PF04014">
    <property type="entry name" value="MazE_antitoxin"/>
    <property type="match status" value="1"/>
</dbReference>
<sequence>MVELRIKVGPKGQVLIPKIIRERYGIKEGGIVTIELRPEGILLRGRPSLEEVFEYLKQHEEKLRALGAREPLPGELARLSIEDEYDESFR</sequence>
<dbReference type="InterPro" id="IPR052975">
    <property type="entry name" value="Repressor-like_regulatory"/>
</dbReference>
<proteinExistence type="predicted"/>
<dbReference type="InterPro" id="IPR007159">
    <property type="entry name" value="SpoVT-AbrB_dom"/>
</dbReference>
<accession>A0A7C1CEV9</accession>
<dbReference type="SMART" id="SM00966">
    <property type="entry name" value="SpoVT_AbrB"/>
    <property type="match status" value="1"/>
</dbReference>
<feature type="domain" description="SpoVT-AbrB" evidence="1">
    <location>
        <begin position="3"/>
        <end position="48"/>
    </location>
</feature>
<evidence type="ECO:0000313" key="2">
    <source>
        <dbReference type="EMBL" id="HDP14554.1"/>
    </source>
</evidence>
<dbReference type="InterPro" id="IPR037914">
    <property type="entry name" value="SpoVT-AbrB_sf"/>
</dbReference>
<protein>
    <submittedName>
        <fullName evidence="2">AbrB/MazE/SpoVT family DNA-binding domain-containing protein</fullName>
    </submittedName>
</protein>
<reference evidence="2" key="1">
    <citation type="journal article" date="2020" name="mSystems">
        <title>Genome- and Community-Level Interaction Insights into Carbon Utilization and Element Cycling Functions of Hydrothermarchaeota in Hydrothermal Sediment.</title>
        <authorList>
            <person name="Zhou Z."/>
            <person name="Liu Y."/>
            <person name="Xu W."/>
            <person name="Pan J."/>
            <person name="Luo Z.H."/>
            <person name="Li M."/>
        </authorList>
    </citation>
    <scope>NUCLEOTIDE SEQUENCE [LARGE SCALE GENOMIC DNA]</scope>
    <source>
        <strain evidence="2">SpSt-116</strain>
    </source>
</reference>
<dbReference type="PROSITE" id="PS51740">
    <property type="entry name" value="SPOVT_ABRB"/>
    <property type="match status" value="1"/>
</dbReference>
<dbReference type="NCBIfam" id="TIGR01439">
    <property type="entry name" value="lp_hng_hel_AbrB"/>
    <property type="match status" value="1"/>
</dbReference>
<dbReference type="AlphaFoldDB" id="A0A7C1CEV9"/>
<evidence type="ECO:0000259" key="1">
    <source>
        <dbReference type="PROSITE" id="PS51740"/>
    </source>
</evidence>